<name>A0A8S1U895_PAROT</name>
<keyword evidence="2" id="KW-1185">Reference proteome</keyword>
<protein>
    <submittedName>
        <fullName evidence="1">Uncharacterized protein</fullName>
    </submittedName>
</protein>
<dbReference type="AlphaFoldDB" id="A0A8S1U895"/>
<proteinExistence type="predicted"/>
<dbReference type="EMBL" id="CAJJDP010000037">
    <property type="protein sequence ID" value="CAD8160087.1"/>
    <property type="molecule type" value="Genomic_DNA"/>
</dbReference>
<reference evidence="1" key="1">
    <citation type="submission" date="2021-01" db="EMBL/GenBank/DDBJ databases">
        <authorList>
            <consortium name="Genoscope - CEA"/>
            <person name="William W."/>
        </authorList>
    </citation>
    <scope>NUCLEOTIDE SEQUENCE</scope>
</reference>
<evidence type="ECO:0000313" key="2">
    <source>
        <dbReference type="Proteomes" id="UP000683925"/>
    </source>
</evidence>
<gene>
    <name evidence="1" type="ORF">POCTA_138.1.T0370330</name>
</gene>
<organism evidence="1 2">
    <name type="scientific">Paramecium octaurelia</name>
    <dbReference type="NCBI Taxonomy" id="43137"/>
    <lineage>
        <taxon>Eukaryota</taxon>
        <taxon>Sar</taxon>
        <taxon>Alveolata</taxon>
        <taxon>Ciliophora</taxon>
        <taxon>Intramacronucleata</taxon>
        <taxon>Oligohymenophorea</taxon>
        <taxon>Peniculida</taxon>
        <taxon>Parameciidae</taxon>
        <taxon>Paramecium</taxon>
    </lineage>
</organism>
<comment type="caution">
    <text evidence="1">The sequence shown here is derived from an EMBL/GenBank/DDBJ whole genome shotgun (WGS) entry which is preliminary data.</text>
</comment>
<dbReference type="Proteomes" id="UP000683925">
    <property type="component" value="Unassembled WGS sequence"/>
</dbReference>
<accession>A0A8S1U895</accession>
<evidence type="ECO:0000313" key="1">
    <source>
        <dbReference type="EMBL" id="CAD8160087.1"/>
    </source>
</evidence>
<sequence>MSQNIANLQNANPNFNCSNQKTSNRYNFNYPTHCIAFTLLKESQRLKFFMENLIIKTNQQANQPQIKIELPNWFGVEKTHLNIKLLGINSDEYQKIDEIRGHN</sequence>